<dbReference type="Pfam" id="PF09917">
    <property type="entry name" value="DUF2147"/>
    <property type="match status" value="1"/>
</dbReference>
<feature type="domain" description="DUF2147" evidence="2">
    <location>
        <begin position="38"/>
        <end position="142"/>
    </location>
</feature>
<dbReference type="PANTHER" id="PTHR36919:SF2">
    <property type="entry name" value="BLL6627 PROTEIN"/>
    <property type="match status" value="1"/>
</dbReference>
<evidence type="ECO:0000313" key="4">
    <source>
        <dbReference type="Proteomes" id="UP001139451"/>
    </source>
</evidence>
<dbReference type="InterPro" id="IPR019223">
    <property type="entry name" value="DUF2147"/>
</dbReference>
<dbReference type="Gene3D" id="2.40.128.520">
    <property type="match status" value="1"/>
</dbReference>
<dbReference type="Proteomes" id="UP001139451">
    <property type="component" value="Unassembled WGS sequence"/>
</dbReference>
<dbReference type="RefSeq" id="WP_254294882.1">
    <property type="nucleotide sequence ID" value="NZ_JAMLDX010000013.1"/>
</dbReference>
<dbReference type="EMBL" id="JAMLDX010000013">
    <property type="protein sequence ID" value="MCP3731909.1"/>
    <property type="molecule type" value="Genomic_DNA"/>
</dbReference>
<sequence>MPVRQRRNGQLLVTRVLSPIVCAGLLGAAAPQPGGLEGVWRNARNTIHLRIASCGEALCATVVWANPVAQADARKGSGQDLIGSKLMTGLRRHPDGKWRGRAYVPDIDKRASATVIQLKEDQLRVSGCMLGGLVCQTRHWQRIG</sequence>
<dbReference type="PANTHER" id="PTHR36919">
    <property type="entry name" value="BLR1215 PROTEIN"/>
    <property type="match status" value="1"/>
</dbReference>
<evidence type="ECO:0000259" key="2">
    <source>
        <dbReference type="Pfam" id="PF09917"/>
    </source>
</evidence>
<feature type="chain" id="PRO_5040852742" evidence="1">
    <location>
        <begin position="24"/>
        <end position="144"/>
    </location>
</feature>
<gene>
    <name evidence="3" type="ORF">M9978_15900</name>
</gene>
<proteinExistence type="predicted"/>
<feature type="signal peptide" evidence="1">
    <location>
        <begin position="1"/>
        <end position="23"/>
    </location>
</feature>
<organism evidence="3 4">
    <name type="scientific">Sphingomonas tagetis</name>
    <dbReference type="NCBI Taxonomy" id="2949092"/>
    <lineage>
        <taxon>Bacteria</taxon>
        <taxon>Pseudomonadati</taxon>
        <taxon>Pseudomonadota</taxon>
        <taxon>Alphaproteobacteria</taxon>
        <taxon>Sphingomonadales</taxon>
        <taxon>Sphingomonadaceae</taxon>
        <taxon>Sphingomonas</taxon>
    </lineage>
</organism>
<evidence type="ECO:0000256" key="1">
    <source>
        <dbReference type="SAM" id="SignalP"/>
    </source>
</evidence>
<protein>
    <submittedName>
        <fullName evidence="3">DUF2147 domain-containing protein</fullName>
    </submittedName>
</protein>
<comment type="caution">
    <text evidence="3">The sequence shown here is derived from an EMBL/GenBank/DDBJ whole genome shotgun (WGS) entry which is preliminary data.</text>
</comment>
<dbReference type="AlphaFoldDB" id="A0A9X2HMB0"/>
<keyword evidence="1" id="KW-0732">Signal</keyword>
<reference evidence="3" key="1">
    <citation type="submission" date="2022-05" db="EMBL/GenBank/DDBJ databases">
        <title>Sphingomonas sp. strain MG17 Genome sequencing and assembly.</title>
        <authorList>
            <person name="Kim I."/>
        </authorList>
    </citation>
    <scope>NUCLEOTIDE SEQUENCE</scope>
    <source>
        <strain evidence="3">MG17</strain>
    </source>
</reference>
<accession>A0A9X2HMB0</accession>
<name>A0A9X2HMB0_9SPHN</name>
<evidence type="ECO:0000313" key="3">
    <source>
        <dbReference type="EMBL" id="MCP3731909.1"/>
    </source>
</evidence>
<keyword evidence="4" id="KW-1185">Reference proteome</keyword>